<evidence type="ECO:0000256" key="1">
    <source>
        <dbReference type="SAM" id="MobiDB-lite"/>
    </source>
</evidence>
<dbReference type="RefSeq" id="XP_026601584.1">
    <property type="nucleotide sequence ID" value="XM_026749552.1"/>
</dbReference>
<organism evidence="2 3">
    <name type="scientific">Aspergillus mulundensis</name>
    <dbReference type="NCBI Taxonomy" id="1810919"/>
    <lineage>
        <taxon>Eukaryota</taxon>
        <taxon>Fungi</taxon>
        <taxon>Dikarya</taxon>
        <taxon>Ascomycota</taxon>
        <taxon>Pezizomycotina</taxon>
        <taxon>Eurotiomycetes</taxon>
        <taxon>Eurotiomycetidae</taxon>
        <taxon>Eurotiales</taxon>
        <taxon>Aspergillaceae</taxon>
        <taxon>Aspergillus</taxon>
        <taxon>Aspergillus subgen. Nidulantes</taxon>
    </lineage>
</organism>
<dbReference type="Proteomes" id="UP000256690">
    <property type="component" value="Unassembled WGS sequence"/>
</dbReference>
<feature type="region of interest" description="Disordered" evidence="1">
    <location>
        <begin position="1"/>
        <end position="106"/>
    </location>
</feature>
<comment type="caution">
    <text evidence="2">The sequence shown here is derived from an EMBL/GenBank/DDBJ whole genome shotgun (WGS) entry which is preliminary data.</text>
</comment>
<gene>
    <name evidence="2" type="ORF">DSM5745_07536</name>
</gene>
<sequence length="980" mass="107458">MDTQNNPVTPRITHARKAPGSTNILKNLKERLRGDRAKSRGSLSSSAAPSPVSTKDRRTPDRSFAPSPIESPIKSPLEHSRVSLPMSPPPRPASAGLAPHTGDTQVSASQSLDGLLSIREIPLTFAVDVSGSTTGRILRQEQDAILAVSANSQSHDLVSRSTILPWSHKSHPPRNLATVESLTSGGGTDPGALLENAACKARLRNSGLWFLLTDGQIDEPLVHRFANAIPEAGIHGTACVIVLFGYTAASPFDCNVSVGMSVFAVAPHCIFLFHDVRTGLVYVFQAKGCFANMLSEDRQFSVFGKRTAWEDLATITYESLSSVRVPAPTELPRDTVLLPDGRHFDLRDIYNDTVSEADKLDLLSDYSALDVIILAAKTRGQDELVKDWIAKSRSVTVSKDSRFLQRDDIGGAAKSTLLSLVNVVIKPEILGTQPDQFWQALYASDTSPAAHAIKSRLRHLHSANWSQFLVRVETECDLPTKMNQVFDDVLTTMNIFARHPVSPSLLTPMTSPDVDDTAFEPAEHVKRSSPLARKDHPLSDPTSPYPPPRSHPSFVGRDLLFLPGYRGNRVAPAQMNDSPSYQTCPICGQSNSIQCLLLQINREASSTPHFPQINSKARHKYPLVLGNYPETDVILPLTACDACAFVLLQVEGLPNGERVDAALPLISPRDENNRRQWLQTLNKVYQHRFHEGITLLVFLSSLCSTIEDLFESHPSAANFLECLQWCCREVSELDGIPRTAGITPVGSPMSEYVDTGVSFTDALILAFCHPNRMIYQLPFLSYPIEGFVAIVSLASQVEDIEPFQIELFAWKRLLYHLGERHLAIRQQIGPNESDAKLRGILFEPAITSPLSGTSSSASPSTRVGPSPILSISLAVLGDSYFLPESSGVAIQFQRMGDYFAPIETTADYHAALAVFLHTLLHVSSVYENGLLDAEGLFTRLRYRADKVQRAVEDSHDVFEEPKLVGSGNVTALVEEGYSLN</sequence>
<name>A0A3D8RET4_9EURO</name>
<dbReference type="GeneID" id="38117906"/>
<feature type="compositionally biased region" description="Basic and acidic residues" evidence="1">
    <location>
        <begin position="27"/>
        <end position="38"/>
    </location>
</feature>
<evidence type="ECO:0000313" key="2">
    <source>
        <dbReference type="EMBL" id="RDW72364.1"/>
    </source>
</evidence>
<dbReference type="OrthoDB" id="3554680at2759"/>
<proteinExistence type="predicted"/>
<accession>A0A3D8RET4</accession>
<keyword evidence="3" id="KW-1185">Reference proteome</keyword>
<dbReference type="InterPro" id="IPR036465">
    <property type="entry name" value="vWFA_dom_sf"/>
</dbReference>
<protein>
    <submittedName>
        <fullName evidence="2">Uncharacterized protein</fullName>
    </submittedName>
</protein>
<reference evidence="2 3" key="1">
    <citation type="journal article" date="2018" name="IMA Fungus">
        <title>IMA Genome-F 9: Draft genome sequence of Annulohypoxylon stygium, Aspergillus mulundensis, Berkeleyomyces basicola (syn. Thielaviopsis basicola), Ceratocystis smalleyi, two Cercospora beticola strains, Coleophoma cylindrospora, Fusarium fracticaudum, Phialophora cf. hyalina, and Morchella septimelata.</title>
        <authorList>
            <person name="Wingfield B.D."/>
            <person name="Bills G.F."/>
            <person name="Dong Y."/>
            <person name="Huang W."/>
            <person name="Nel W.J."/>
            <person name="Swalarsk-Parry B.S."/>
            <person name="Vaghefi N."/>
            <person name="Wilken P.M."/>
            <person name="An Z."/>
            <person name="de Beer Z.W."/>
            <person name="De Vos L."/>
            <person name="Chen L."/>
            <person name="Duong T.A."/>
            <person name="Gao Y."/>
            <person name="Hammerbacher A."/>
            <person name="Kikkert J.R."/>
            <person name="Li Y."/>
            <person name="Li H."/>
            <person name="Li K."/>
            <person name="Li Q."/>
            <person name="Liu X."/>
            <person name="Ma X."/>
            <person name="Naidoo K."/>
            <person name="Pethybridge S.J."/>
            <person name="Sun J."/>
            <person name="Steenkamp E.T."/>
            <person name="van der Nest M.A."/>
            <person name="van Wyk S."/>
            <person name="Wingfield M.J."/>
            <person name="Xiong C."/>
            <person name="Yue Q."/>
            <person name="Zhang X."/>
        </authorList>
    </citation>
    <scope>NUCLEOTIDE SEQUENCE [LARGE SCALE GENOMIC DNA]</scope>
    <source>
        <strain evidence="2 3">DSM 5745</strain>
    </source>
</reference>
<feature type="compositionally biased region" description="Low complexity" evidence="1">
    <location>
        <begin position="40"/>
        <end position="53"/>
    </location>
</feature>
<dbReference type="AlphaFoldDB" id="A0A3D8RET4"/>
<dbReference type="EMBL" id="PVWQ01000009">
    <property type="protein sequence ID" value="RDW72364.1"/>
    <property type="molecule type" value="Genomic_DNA"/>
</dbReference>
<evidence type="ECO:0000313" key="3">
    <source>
        <dbReference type="Proteomes" id="UP000256690"/>
    </source>
</evidence>
<feature type="compositionally biased region" description="Basic and acidic residues" evidence="1">
    <location>
        <begin position="522"/>
        <end position="538"/>
    </location>
</feature>
<feature type="region of interest" description="Disordered" evidence="1">
    <location>
        <begin position="522"/>
        <end position="553"/>
    </location>
</feature>
<dbReference type="SUPFAM" id="SSF53300">
    <property type="entry name" value="vWA-like"/>
    <property type="match status" value="1"/>
</dbReference>